<comment type="cofactor">
    <cofactor evidence="1">
        <name>Mn(2+)</name>
        <dbReference type="ChEBI" id="CHEBI:29035"/>
    </cofactor>
</comment>
<keyword evidence="9" id="KW-0464">Manganese</keyword>
<feature type="domain" description="PPM-type phosphatase" evidence="12">
    <location>
        <begin position="142"/>
        <end position="389"/>
    </location>
</feature>
<keyword evidence="5" id="KW-0479">Metal-binding</keyword>
<comment type="caution">
    <text evidence="13">The sequence shown here is derived from an EMBL/GenBank/DDBJ whole genome shotgun (WGS) entry which is preliminary data.</text>
</comment>
<evidence type="ECO:0000313" key="13">
    <source>
        <dbReference type="EMBL" id="CAI0447817.1"/>
    </source>
</evidence>
<evidence type="ECO:0000256" key="4">
    <source>
        <dbReference type="ARBA" id="ARBA00013081"/>
    </source>
</evidence>
<evidence type="ECO:0000313" key="14">
    <source>
        <dbReference type="Proteomes" id="UP001154282"/>
    </source>
</evidence>
<dbReference type="PANTHER" id="PTHR47992">
    <property type="entry name" value="PROTEIN PHOSPHATASE"/>
    <property type="match status" value="1"/>
</dbReference>
<dbReference type="SMART" id="SM00332">
    <property type="entry name" value="PP2Cc"/>
    <property type="match status" value="1"/>
</dbReference>
<evidence type="ECO:0000256" key="10">
    <source>
        <dbReference type="ARBA" id="ARBA00047761"/>
    </source>
</evidence>
<dbReference type="AlphaFoldDB" id="A0AAV0MNE0"/>
<dbReference type="Proteomes" id="UP001154282">
    <property type="component" value="Unassembled WGS sequence"/>
</dbReference>
<dbReference type="EMBL" id="CAMGYJ010000007">
    <property type="protein sequence ID" value="CAI0447817.1"/>
    <property type="molecule type" value="Genomic_DNA"/>
</dbReference>
<evidence type="ECO:0000256" key="8">
    <source>
        <dbReference type="ARBA" id="ARBA00022912"/>
    </source>
</evidence>
<dbReference type="CDD" id="cd00143">
    <property type="entry name" value="PP2Cc"/>
    <property type="match status" value="1"/>
</dbReference>
<dbReference type="Gene3D" id="3.60.40.10">
    <property type="entry name" value="PPM-type phosphatase domain"/>
    <property type="match status" value="1"/>
</dbReference>
<keyword evidence="7" id="KW-0460">Magnesium</keyword>
<comment type="catalytic activity">
    <reaction evidence="11">
        <text>O-phospho-L-threonyl-[protein] + H2O = L-threonyl-[protein] + phosphate</text>
        <dbReference type="Rhea" id="RHEA:47004"/>
        <dbReference type="Rhea" id="RHEA-COMP:11060"/>
        <dbReference type="Rhea" id="RHEA-COMP:11605"/>
        <dbReference type="ChEBI" id="CHEBI:15377"/>
        <dbReference type="ChEBI" id="CHEBI:30013"/>
        <dbReference type="ChEBI" id="CHEBI:43474"/>
        <dbReference type="ChEBI" id="CHEBI:61977"/>
        <dbReference type="EC" id="3.1.3.16"/>
    </reaction>
</comment>
<accession>A0AAV0MNE0</accession>
<keyword evidence="14" id="KW-1185">Reference proteome</keyword>
<organism evidence="13 14">
    <name type="scientific">Linum tenue</name>
    <dbReference type="NCBI Taxonomy" id="586396"/>
    <lineage>
        <taxon>Eukaryota</taxon>
        <taxon>Viridiplantae</taxon>
        <taxon>Streptophyta</taxon>
        <taxon>Embryophyta</taxon>
        <taxon>Tracheophyta</taxon>
        <taxon>Spermatophyta</taxon>
        <taxon>Magnoliopsida</taxon>
        <taxon>eudicotyledons</taxon>
        <taxon>Gunneridae</taxon>
        <taxon>Pentapetalae</taxon>
        <taxon>rosids</taxon>
        <taxon>fabids</taxon>
        <taxon>Malpighiales</taxon>
        <taxon>Linaceae</taxon>
        <taxon>Linum</taxon>
    </lineage>
</organism>
<dbReference type="Pfam" id="PF00481">
    <property type="entry name" value="PP2C"/>
    <property type="match status" value="1"/>
</dbReference>
<dbReference type="FunFam" id="3.60.40.10:FF:000010">
    <property type="entry name" value="Probable protein phosphatase 2C 39"/>
    <property type="match status" value="1"/>
</dbReference>
<evidence type="ECO:0000256" key="2">
    <source>
        <dbReference type="ARBA" id="ARBA00001946"/>
    </source>
</evidence>
<dbReference type="GO" id="GO:0004722">
    <property type="term" value="F:protein serine/threonine phosphatase activity"/>
    <property type="evidence" value="ECO:0007669"/>
    <property type="project" value="UniProtKB-EC"/>
</dbReference>
<reference evidence="13" key="1">
    <citation type="submission" date="2022-08" db="EMBL/GenBank/DDBJ databases">
        <authorList>
            <person name="Gutierrez-Valencia J."/>
        </authorList>
    </citation>
    <scope>NUCLEOTIDE SEQUENCE</scope>
</reference>
<evidence type="ECO:0000256" key="9">
    <source>
        <dbReference type="ARBA" id="ARBA00023211"/>
    </source>
</evidence>
<evidence type="ECO:0000256" key="3">
    <source>
        <dbReference type="ARBA" id="ARBA00006702"/>
    </source>
</evidence>
<dbReference type="SUPFAM" id="SSF81606">
    <property type="entry name" value="PP2C-like"/>
    <property type="match status" value="1"/>
</dbReference>
<dbReference type="PROSITE" id="PS51746">
    <property type="entry name" value="PPM_2"/>
    <property type="match status" value="1"/>
</dbReference>
<protein>
    <recommendedName>
        <fullName evidence="4">protein-serine/threonine phosphatase</fullName>
        <ecNumber evidence="4">3.1.3.16</ecNumber>
    </recommendedName>
</protein>
<dbReference type="InterPro" id="IPR036457">
    <property type="entry name" value="PPM-type-like_dom_sf"/>
</dbReference>
<comment type="catalytic activity">
    <reaction evidence="10">
        <text>O-phospho-L-seryl-[protein] + H2O = L-seryl-[protein] + phosphate</text>
        <dbReference type="Rhea" id="RHEA:20629"/>
        <dbReference type="Rhea" id="RHEA-COMP:9863"/>
        <dbReference type="Rhea" id="RHEA-COMP:11604"/>
        <dbReference type="ChEBI" id="CHEBI:15377"/>
        <dbReference type="ChEBI" id="CHEBI:29999"/>
        <dbReference type="ChEBI" id="CHEBI:43474"/>
        <dbReference type="ChEBI" id="CHEBI:83421"/>
        <dbReference type="EC" id="3.1.3.16"/>
    </reaction>
</comment>
<comment type="cofactor">
    <cofactor evidence="2">
        <name>Mg(2+)</name>
        <dbReference type="ChEBI" id="CHEBI:18420"/>
    </cofactor>
</comment>
<gene>
    <name evidence="13" type="ORF">LITE_LOCUS29550</name>
</gene>
<sequence>MLTPPRPPLCRSALALKIPRADALLLGPSVTAAIPSITSIEGADERKESCLACSAPARPCLLDEQIEGMEIIVGEGSAGILFSLVARIKNSTEFLPANALVLSRSTSFFLGNCLFFCLIACIVGGRSSSSSGRGKNHDGLVKYGFSLVKGKANHPMEDYHVAKFVQIEGHELGLFAIYDGHLGDGVPSYLQKNLFPNILKEEEFWAFPDRSISKAYESTDQYILSQGSGLGRGGSTAVTAILINGQRLLVANVGDSRAVLSRGGQAVQMSIDHEPNTERDSIEDRGGFVSNMPGDVPRVNGQLAVSRAFGDKSLKSHLRSDPDVRESSIDNSTDILILASDGLWKVMSNQEAVDMARKIKDPHKAAKQLTTEALERDSKDDISCVVVRFIG</sequence>
<evidence type="ECO:0000256" key="1">
    <source>
        <dbReference type="ARBA" id="ARBA00001936"/>
    </source>
</evidence>
<proteinExistence type="inferred from homology"/>
<name>A0AAV0MNE0_9ROSI</name>
<dbReference type="InterPro" id="IPR001932">
    <property type="entry name" value="PPM-type_phosphatase-like_dom"/>
</dbReference>
<dbReference type="EC" id="3.1.3.16" evidence="4"/>
<evidence type="ECO:0000256" key="6">
    <source>
        <dbReference type="ARBA" id="ARBA00022801"/>
    </source>
</evidence>
<evidence type="ECO:0000256" key="11">
    <source>
        <dbReference type="ARBA" id="ARBA00048336"/>
    </source>
</evidence>
<dbReference type="SMART" id="SM00331">
    <property type="entry name" value="PP2C_SIG"/>
    <property type="match status" value="1"/>
</dbReference>
<evidence type="ECO:0000259" key="12">
    <source>
        <dbReference type="PROSITE" id="PS51746"/>
    </source>
</evidence>
<dbReference type="InterPro" id="IPR015655">
    <property type="entry name" value="PP2C"/>
</dbReference>
<evidence type="ECO:0000256" key="5">
    <source>
        <dbReference type="ARBA" id="ARBA00022723"/>
    </source>
</evidence>
<keyword evidence="8" id="KW-0904">Protein phosphatase</keyword>
<dbReference type="GO" id="GO:0046872">
    <property type="term" value="F:metal ion binding"/>
    <property type="evidence" value="ECO:0007669"/>
    <property type="project" value="UniProtKB-KW"/>
</dbReference>
<keyword evidence="6" id="KW-0378">Hydrolase</keyword>
<comment type="similarity">
    <text evidence="3">Belongs to the PP2C family.</text>
</comment>
<evidence type="ECO:0000256" key="7">
    <source>
        <dbReference type="ARBA" id="ARBA00022842"/>
    </source>
</evidence>